<organism evidence="1 2">
    <name type="scientific">Arctium lappa</name>
    <name type="common">Greater burdock</name>
    <name type="synonym">Lappa major</name>
    <dbReference type="NCBI Taxonomy" id="4217"/>
    <lineage>
        <taxon>Eukaryota</taxon>
        <taxon>Viridiplantae</taxon>
        <taxon>Streptophyta</taxon>
        <taxon>Embryophyta</taxon>
        <taxon>Tracheophyta</taxon>
        <taxon>Spermatophyta</taxon>
        <taxon>Magnoliopsida</taxon>
        <taxon>eudicotyledons</taxon>
        <taxon>Gunneridae</taxon>
        <taxon>Pentapetalae</taxon>
        <taxon>asterids</taxon>
        <taxon>campanulids</taxon>
        <taxon>Asterales</taxon>
        <taxon>Asteraceae</taxon>
        <taxon>Carduoideae</taxon>
        <taxon>Cardueae</taxon>
        <taxon>Arctiinae</taxon>
        <taxon>Arctium</taxon>
    </lineage>
</organism>
<name>A0ACB9CJ17_ARCLA</name>
<dbReference type="EMBL" id="CM042050">
    <property type="protein sequence ID" value="KAI3734248.1"/>
    <property type="molecule type" value="Genomic_DNA"/>
</dbReference>
<comment type="caution">
    <text evidence="1">The sequence shown here is derived from an EMBL/GenBank/DDBJ whole genome shotgun (WGS) entry which is preliminary data.</text>
</comment>
<evidence type="ECO:0000313" key="1">
    <source>
        <dbReference type="EMBL" id="KAI3734248.1"/>
    </source>
</evidence>
<accession>A0ACB9CJ17</accession>
<proteinExistence type="predicted"/>
<reference evidence="1 2" key="2">
    <citation type="journal article" date="2022" name="Mol. Ecol. Resour.">
        <title>The genomes of chicory, endive, great burdock and yacon provide insights into Asteraceae paleo-polyploidization history and plant inulin production.</title>
        <authorList>
            <person name="Fan W."/>
            <person name="Wang S."/>
            <person name="Wang H."/>
            <person name="Wang A."/>
            <person name="Jiang F."/>
            <person name="Liu H."/>
            <person name="Zhao H."/>
            <person name="Xu D."/>
            <person name="Zhang Y."/>
        </authorList>
    </citation>
    <scope>NUCLEOTIDE SEQUENCE [LARGE SCALE GENOMIC DNA]</scope>
    <source>
        <strain evidence="2">cv. Niubang</strain>
    </source>
</reference>
<sequence>MVWTNPNQAIEFWGKKFVHPLAPPPRVDFPVDQGNLAPPSFLISGTPIHPSFPPFPLIFFLFYHYPPHKKPCILRLHLLISLPRITISRI</sequence>
<keyword evidence="2" id="KW-1185">Reference proteome</keyword>
<protein>
    <submittedName>
        <fullName evidence="1">Uncharacterized protein</fullName>
    </submittedName>
</protein>
<reference evidence="2" key="1">
    <citation type="journal article" date="2022" name="Mol. Ecol. Resour.">
        <title>The genomes of chicory, endive, great burdock and yacon provide insights into Asteraceae palaeo-polyploidization history and plant inulin production.</title>
        <authorList>
            <person name="Fan W."/>
            <person name="Wang S."/>
            <person name="Wang H."/>
            <person name="Wang A."/>
            <person name="Jiang F."/>
            <person name="Liu H."/>
            <person name="Zhao H."/>
            <person name="Xu D."/>
            <person name="Zhang Y."/>
        </authorList>
    </citation>
    <scope>NUCLEOTIDE SEQUENCE [LARGE SCALE GENOMIC DNA]</scope>
    <source>
        <strain evidence="2">cv. Niubang</strain>
    </source>
</reference>
<evidence type="ECO:0000313" key="2">
    <source>
        <dbReference type="Proteomes" id="UP001055879"/>
    </source>
</evidence>
<dbReference type="Proteomes" id="UP001055879">
    <property type="component" value="Linkage Group LG04"/>
</dbReference>
<gene>
    <name evidence="1" type="ORF">L6452_13713</name>
</gene>